<dbReference type="AlphaFoldDB" id="K5VZ98"/>
<evidence type="ECO:0000256" key="1">
    <source>
        <dbReference type="SAM" id="MobiDB-lite"/>
    </source>
</evidence>
<proteinExistence type="predicted"/>
<dbReference type="HOGENOM" id="CLU_2513387_0_0_1"/>
<gene>
    <name evidence="3" type="ORF">PHACADRAFT_160426</name>
</gene>
<name>K5VZ98_PHACS</name>
<feature type="region of interest" description="Disordered" evidence="1">
    <location>
        <begin position="57"/>
        <end position="85"/>
    </location>
</feature>
<dbReference type="KEGG" id="pco:PHACADRAFT_160426"/>
<reference evidence="3 4" key="1">
    <citation type="journal article" date="2012" name="BMC Genomics">
        <title>Comparative genomics of the white-rot fungi, Phanerochaete carnosa and P. chrysosporium, to elucidate the genetic basis of the distinct wood types they colonize.</title>
        <authorList>
            <person name="Suzuki H."/>
            <person name="MacDonald J."/>
            <person name="Syed K."/>
            <person name="Salamov A."/>
            <person name="Hori C."/>
            <person name="Aerts A."/>
            <person name="Henrissat B."/>
            <person name="Wiebenga A."/>
            <person name="vanKuyk P.A."/>
            <person name="Barry K."/>
            <person name="Lindquist E."/>
            <person name="LaButti K."/>
            <person name="Lapidus A."/>
            <person name="Lucas S."/>
            <person name="Coutinho P."/>
            <person name="Gong Y."/>
            <person name="Samejima M."/>
            <person name="Mahadevan R."/>
            <person name="Abou-Zaid M."/>
            <person name="de Vries R.P."/>
            <person name="Igarashi K."/>
            <person name="Yadav J.S."/>
            <person name="Grigoriev I.V."/>
            <person name="Master E.R."/>
        </authorList>
    </citation>
    <scope>NUCLEOTIDE SEQUENCE [LARGE SCALE GENOMIC DNA]</scope>
    <source>
        <strain evidence="3 4">HHB-10118-sp</strain>
    </source>
</reference>
<sequence length="85" mass="8917">MCILSAAPVSVRTHPSDRLTYLVLYISSILATLVLCHVVALVIVASRTFSAAIGSPLSRTSSTALTQTNPSKYEPPCASLSARVA</sequence>
<feature type="transmembrane region" description="Helical" evidence="2">
    <location>
        <begin position="22"/>
        <end position="45"/>
    </location>
</feature>
<evidence type="ECO:0000313" key="4">
    <source>
        <dbReference type="Proteomes" id="UP000008370"/>
    </source>
</evidence>
<keyword evidence="2" id="KW-1133">Transmembrane helix</keyword>
<dbReference type="InParanoid" id="K5VZ98"/>
<dbReference type="GeneID" id="18909158"/>
<feature type="compositionally biased region" description="Polar residues" evidence="1">
    <location>
        <begin position="57"/>
        <end position="71"/>
    </location>
</feature>
<protein>
    <submittedName>
        <fullName evidence="3">Uncharacterized protein</fullName>
    </submittedName>
</protein>
<accession>K5VZ98</accession>
<dbReference type="RefSeq" id="XP_007394718.1">
    <property type="nucleotide sequence ID" value="XM_007394656.1"/>
</dbReference>
<evidence type="ECO:0000313" key="3">
    <source>
        <dbReference type="EMBL" id="EKM56888.1"/>
    </source>
</evidence>
<keyword evidence="4" id="KW-1185">Reference proteome</keyword>
<dbReference type="Proteomes" id="UP000008370">
    <property type="component" value="Unassembled WGS sequence"/>
</dbReference>
<organism evidence="3 4">
    <name type="scientific">Phanerochaete carnosa (strain HHB-10118-sp)</name>
    <name type="common">White-rot fungus</name>
    <name type="synonym">Peniophora carnosa</name>
    <dbReference type="NCBI Taxonomy" id="650164"/>
    <lineage>
        <taxon>Eukaryota</taxon>
        <taxon>Fungi</taxon>
        <taxon>Dikarya</taxon>
        <taxon>Basidiomycota</taxon>
        <taxon>Agaricomycotina</taxon>
        <taxon>Agaricomycetes</taxon>
        <taxon>Polyporales</taxon>
        <taxon>Phanerochaetaceae</taxon>
        <taxon>Phanerochaete</taxon>
    </lineage>
</organism>
<keyword evidence="2" id="KW-0472">Membrane</keyword>
<dbReference type="EMBL" id="JH930471">
    <property type="protein sequence ID" value="EKM56888.1"/>
    <property type="molecule type" value="Genomic_DNA"/>
</dbReference>
<evidence type="ECO:0000256" key="2">
    <source>
        <dbReference type="SAM" id="Phobius"/>
    </source>
</evidence>
<keyword evidence="2" id="KW-0812">Transmembrane</keyword>